<dbReference type="InterPro" id="IPR000697">
    <property type="entry name" value="WH1/EVH1_dom"/>
</dbReference>
<dbReference type="SUPFAM" id="SSF50729">
    <property type="entry name" value="PH domain-like"/>
    <property type="match status" value="1"/>
</dbReference>
<evidence type="ECO:0000256" key="2">
    <source>
        <dbReference type="ARBA" id="ARBA00022490"/>
    </source>
</evidence>
<dbReference type="FunFam" id="2.30.29.30:FF:000014">
    <property type="entry name" value="Homer homolog 1 (Drosophila)"/>
    <property type="match status" value="1"/>
</dbReference>
<dbReference type="InterPro" id="IPR044100">
    <property type="entry name" value="Homer_EVH1"/>
</dbReference>
<dbReference type="InterPro" id="IPR045027">
    <property type="entry name" value="Homer"/>
</dbReference>
<evidence type="ECO:0000256" key="3">
    <source>
        <dbReference type="ARBA" id="ARBA00023018"/>
    </source>
</evidence>
<dbReference type="PROSITE" id="PS50229">
    <property type="entry name" value="WH1"/>
    <property type="match status" value="1"/>
</dbReference>
<keyword evidence="4 7" id="KW-0175">Coiled coil</keyword>
<dbReference type="GO" id="GO:0035256">
    <property type="term" value="F:G protein-coupled glutamate receptor binding"/>
    <property type="evidence" value="ECO:0007669"/>
    <property type="project" value="InterPro"/>
</dbReference>
<evidence type="ECO:0000256" key="1">
    <source>
        <dbReference type="ARBA" id="ARBA00004496"/>
    </source>
</evidence>
<dbReference type="GO" id="GO:0005737">
    <property type="term" value="C:cytoplasm"/>
    <property type="evidence" value="ECO:0007669"/>
    <property type="project" value="UniProtKB-SubCell"/>
</dbReference>
<dbReference type="Gene3D" id="2.30.29.30">
    <property type="entry name" value="Pleckstrin-homology domain (PH domain)/Phosphotyrosine-binding domain (PTB)"/>
    <property type="match status" value="1"/>
</dbReference>
<proteinExistence type="inferred from homology"/>
<keyword evidence="3" id="KW-0770">Synapse</keyword>
<evidence type="ECO:0000256" key="6">
    <source>
        <dbReference type="ARBA" id="ARBA00034105"/>
    </source>
</evidence>
<protein>
    <submittedName>
        <fullName evidence="9">Homer homolog 3</fullName>
    </submittedName>
</protein>
<dbReference type="Gene3D" id="1.20.5.1700">
    <property type="match status" value="1"/>
</dbReference>
<dbReference type="EMBL" id="HAEA01007679">
    <property type="protein sequence ID" value="SBQ36159.1"/>
    <property type="molecule type" value="Transcribed_RNA"/>
</dbReference>
<dbReference type="InterPro" id="IPR011993">
    <property type="entry name" value="PH-like_dom_sf"/>
</dbReference>
<name>A0A1A8DTK5_NOTKA</name>
<feature type="domain" description="WH1" evidence="8">
    <location>
        <begin position="73"/>
        <end position="185"/>
    </location>
</feature>
<dbReference type="AlphaFoldDB" id="A0A1A8DTK5"/>
<feature type="coiled-coil region" evidence="7">
    <location>
        <begin position="274"/>
        <end position="404"/>
    </location>
</feature>
<sequence>VPGATTGADGLLQEAVCSHPHPHATLILPESKAGLKHLVAQTEGKRRLQLLLQRGLRVKSENKCGLACKMFPHHREREQPIFSTRAHVFQIDPATKRNWIPASKHAVTVSFFYDAHRNVYRIISVGGTKAIINCTVTPSMTYTKTSQKFGQWADSKANTVYGLGFATEQQLYQFSEKFKEVKDAARLAQEKSQDKELANTALTIAAPQFSQDLSDELQSPLVMCVNGPEDKLFRSQSADITLSSEKERIKKMLSEGSICEINLESELFTLQDSNSKLVAALHEANANVAQWKKQLAAYQEETQRLREQVAELEAHGGQGPSDFLKDELTQSLEDLEALLKAKDEEIHILQNKKAEYLEMERDRDEAILSLREMEMRNSELEGRIQNTEQDLSNSLEERDRMDSEIQRAIEILDVKIYDLNDLRQSLVKLINK</sequence>
<dbReference type="GO" id="GO:0007216">
    <property type="term" value="P:G protein-coupled glutamate receptor signaling pathway"/>
    <property type="evidence" value="ECO:0007669"/>
    <property type="project" value="InterPro"/>
</dbReference>
<keyword evidence="2" id="KW-0963">Cytoplasm</keyword>
<organism evidence="9">
    <name type="scientific">Nothobranchius kadleci</name>
    <name type="common">African annual killifish</name>
    <dbReference type="NCBI Taxonomy" id="1051664"/>
    <lineage>
        <taxon>Eukaryota</taxon>
        <taxon>Metazoa</taxon>
        <taxon>Chordata</taxon>
        <taxon>Craniata</taxon>
        <taxon>Vertebrata</taxon>
        <taxon>Euteleostomi</taxon>
        <taxon>Actinopterygii</taxon>
        <taxon>Neopterygii</taxon>
        <taxon>Teleostei</taxon>
        <taxon>Neoteleostei</taxon>
        <taxon>Acanthomorphata</taxon>
        <taxon>Ovalentaria</taxon>
        <taxon>Atherinomorphae</taxon>
        <taxon>Cyprinodontiformes</taxon>
        <taxon>Nothobranchiidae</taxon>
        <taxon>Nothobranchius</taxon>
    </lineage>
</organism>
<dbReference type="CDD" id="cd01206">
    <property type="entry name" value="EVH1_Homer_Vesl"/>
    <property type="match status" value="1"/>
</dbReference>
<dbReference type="PANTHER" id="PTHR10918">
    <property type="entry name" value="HOMER"/>
    <property type="match status" value="1"/>
</dbReference>
<evidence type="ECO:0000259" key="8">
    <source>
        <dbReference type="PROSITE" id="PS50229"/>
    </source>
</evidence>
<evidence type="ECO:0000256" key="4">
    <source>
        <dbReference type="ARBA" id="ARBA00023054"/>
    </source>
</evidence>
<dbReference type="Pfam" id="PF00568">
    <property type="entry name" value="WH1"/>
    <property type="match status" value="1"/>
</dbReference>
<evidence type="ECO:0000256" key="5">
    <source>
        <dbReference type="ARBA" id="ARBA00023606"/>
    </source>
</evidence>
<comment type="similarity">
    <text evidence="5">Belongs to the Homer family.</text>
</comment>
<comment type="subcellular location">
    <subcellularLocation>
        <location evidence="1">Cytoplasm</location>
    </subcellularLocation>
    <subcellularLocation>
        <location evidence="6">Postsynaptic density</location>
    </subcellularLocation>
</comment>
<evidence type="ECO:0000313" key="9">
    <source>
        <dbReference type="EMBL" id="SBQ36159.1"/>
    </source>
</evidence>
<dbReference type="SMART" id="SM00461">
    <property type="entry name" value="WH1"/>
    <property type="match status" value="1"/>
</dbReference>
<dbReference type="GO" id="GO:0014069">
    <property type="term" value="C:postsynaptic density"/>
    <property type="evidence" value="ECO:0007669"/>
    <property type="project" value="UniProtKB-SubCell"/>
</dbReference>
<reference evidence="9" key="2">
    <citation type="submission" date="2016-06" db="EMBL/GenBank/DDBJ databases">
        <title>The genome of a short-lived fish provides insights into sex chromosome evolution and the genetic control of aging.</title>
        <authorList>
            <person name="Reichwald K."/>
            <person name="Felder M."/>
            <person name="Petzold A."/>
            <person name="Koch P."/>
            <person name="Groth M."/>
            <person name="Platzer M."/>
        </authorList>
    </citation>
    <scope>NUCLEOTIDE SEQUENCE</scope>
    <source>
        <tissue evidence="9">Brain</tissue>
    </source>
</reference>
<evidence type="ECO:0000256" key="7">
    <source>
        <dbReference type="SAM" id="Coils"/>
    </source>
</evidence>
<feature type="non-terminal residue" evidence="9">
    <location>
        <position position="1"/>
    </location>
</feature>
<gene>
    <name evidence="9" type="primary">HOMER3</name>
</gene>
<reference evidence="9" key="1">
    <citation type="submission" date="2016-05" db="EMBL/GenBank/DDBJ databases">
        <authorList>
            <person name="Lavstsen T."/>
            <person name="Jespersen J.S."/>
        </authorList>
    </citation>
    <scope>NUCLEOTIDE SEQUENCE</scope>
    <source>
        <tissue evidence="9">Brain</tissue>
    </source>
</reference>
<accession>A0A1A8DTK5</accession>